<organism evidence="2 3">
    <name type="scientific">Jatrophihabitans telluris</name>
    <dbReference type="NCBI Taxonomy" id="2038343"/>
    <lineage>
        <taxon>Bacteria</taxon>
        <taxon>Bacillati</taxon>
        <taxon>Actinomycetota</taxon>
        <taxon>Actinomycetes</taxon>
        <taxon>Jatrophihabitantales</taxon>
        <taxon>Jatrophihabitantaceae</taxon>
        <taxon>Jatrophihabitans</taxon>
    </lineage>
</organism>
<feature type="compositionally biased region" description="Low complexity" evidence="1">
    <location>
        <begin position="373"/>
        <end position="384"/>
    </location>
</feature>
<feature type="region of interest" description="Disordered" evidence="1">
    <location>
        <begin position="370"/>
        <end position="399"/>
    </location>
</feature>
<accession>A0ABY4R0Z0</accession>
<reference evidence="2" key="1">
    <citation type="journal article" date="2018" name="Int. J. Syst. Evol. Microbiol.">
        <title>Jatrophihabitans telluris sp. nov., isolated from sediment soil of lava forest wetlands and the emended description of the genus Jatrophihabitans.</title>
        <authorList>
            <person name="Lee K.C."/>
            <person name="Suh M.K."/>
            <person name="Eom M.K."/>
            <person name="Kim K.K."/>
            <person name="Kim J.S."/>
            <person name="Kim D.S."/>
            <person name="Ko S.H."/>
            <person name="Shin Y.K."/>
            <person name="Lee J.S."/>
        </authorList>
    </citation>
    <scope>NUCLEOTIDE SEQUENCE</scope>
    <source>
        <strain evidence="2">N237</strain>
    </source>
</reference>
<evidence type="ECO:0000313" key="3">
    <source>
        <dbReference type="Proteomes" id="UP001056336"/>
    </source>
</evidence>
<keyword evidence="3" id="KW-1185">Reference proteome</keyword>
<sequence length="542" mass="57641">MGAVALLVSAMGVPAASGQQAGPSSAGVAAVRPAARGELDCNNLSPVQRSVRPTLICADVRGIGADKFEENGRYVGHDEPTINFYSHKRGSGNTVTWVEKLPVEPKHLPTVHSPGHDITHSFELAATNWFSMAYCDNQSYPQLPCTPESDRNAPHGAFPGGGSGLLELQFYPPGFAPIMDAQSCDNTHWCAAMTLDSLEFTAGFQVGNPNCTEPVNFAFVQRDGIPTGPPSPQLADVSTFTPTAKTLLMRSGDTLRVSIHDVAVGPGQLAMRARVDDLTTHQSGFMTSSARNGFMHTSIVDCSGTPYNFAGEYDTAGTANILPWGIGNTNIASDVETGHFIPCTGLTNPGTFTFGAFTDTFFNNCSGPYESSAPADDPAANDDPPCYPKGDTHGGLAAPDEVTGCEPVTGPFPNNADLDFDGTPYWPDWPISTRPTRFPSTFLQHQPTTSGARYSQVEIQTDLPAFEPSCQADGTGCAIPAPGAPGHFYPWWTLARVGGACAWEFGQMHNGLSFGQDAQYNHPNPQSPFEWTSGVIANPRCA</sequence>
<proteinExistence type="predicted"/>
<protein>
    <recommendedName>
        <fullName evidence="4">Secreted protein</fullName>
    </recommendedName>
</protein>
<evidence type="ECO:0000313" key="2">
    <source>
        <dbReference type="EMBL" id="UQX88992.1"/>
    </source>
</evidence>
<evidence type="ECO:0008006" key="4">
    <source>
        <dbReference type="Google" id="ProtNLM"/>
    </source>
</evidence>
<dbReference type="EMBL" id="CP097332">
    <property type="protein sequence ID" value="UQX88992.1"/>
    <property type="molecule type" value="Genomic_DNA"/>
</dbReference>
<name>A0ABY4R0Z0_9ACTN</name>
<evidence type="ECO:0000256" key="1">
    <source>
        <dbReference type="SAM" id="MobiDB-lite"/>
    </source>
</evidence>
<dbReference type="RefSeq" id="WP_249772888.1">
    <property type="nucleotide sequence ID" value="NZ_CP097332.1"/>
</dbReference>
<gene>
    <name evidence="2" type="ORF">M6D93_03090</name>
</gene>
<dbReference type="Proteomes" id="UP001056336">
    <property type="component" value="Chromosome"/>
</dbReference>
<reference evidence="2" key="2">
    <citation type="submission" date="2022-05" db="EMBL/GenBank/DDBJ databases">
        <authorList>
            <person name="Kim J.-S."/>
            <person name="Lee K."/>
            <person name="Suh M."/>
            <person name="Eom M."/>
            <person name="Kim J.-S."/>
            <person name="Kim D.-S."/>
            <person name="Ko S.-H."/>
            <person name="Shin Y."/>
            <person name="Lee J.-S."/>
        </authorList>
    </citation>
    <scope>NUCLEOTIDE SEQUENCE</scope>
    <source>
        <strain evidence="2">N237</strain>
    </source>
</reference>